<protein>
    <recommendedName>
        <fullName evidence="2">DNA-binding protein</fullName>
    </recommendedName>
</protein>
<evidence type="ECO:0008006" key="2">
    <source>
        <dbReference type="Google" id="ProtNLM"/>
    </source>
</evidence>
<accession>A0A0U2JML2</accession>
<gene>
    <name evidence="1" type="ORF">pKPC2_CF65_00036</name>
</gene>
<dbReference type="RefSeq" id="WP_053389865.1">
    <property type="nucleotide sequence ID" value="NZ_KU176944.1"/>
</dbReference>
<proteinExistence type="predicted"/>
<geneLocation type="plasmid" evidence="1">
    <name>pKPC2_CF65</name>
</geneLocation>
<reference evidence="1" key="1">
    <citation type="submission" date="2015-11" db="EMBL/GenBank/DDBJ databases">
        <authorList>
            <person name="Zong Z."/>
            <person name="Wu W."/>
            <person name="Feng Y."/>
        </authorList>
    </citation>
    <scope>NUCLEOTIDE SEQUENCE</scope>
    <source>
        <strain evidence="1">WCHCF65</strain>
        <plasmid evidence="1">pKPC2_CF65</plasmid>
    </source>
</reference>
<dbReference type="AlphaFoldDB" id="A0A0U2JML2"/>
<name>A0A0U2JML2_CITFR</name>
<sequence>MEISTKEFADWLNIKEGELIHKYRTTGEVYGVALPPALYHQTGQTRKFRYADVLKFMKELKSVKGNE</sequence>
<keyword evidence="1" id="KW-0614">Plasmid</keyword>
<dbReference type="EMBL" id="KU176944">
    <property type="protein sequence ID" value="ALT06339.1"/>
    <property type="molecule type" value="Genomic_DNA"/>
</dbReference>
<organism evidence="1">
    <name type="scientific">Citrobacter freundii</name>
    <dbReference type="NCBI Taxonomy" id="546"/>
    <lineage>
        <taxon>Bacteria</taxon>
        <taxon>Pseudomonadati</taxon>
        <taxon>Pseudomonadota</taxon>
        <taxon>Gammaproteobacteria</taxon>
        <taxon>Enterobacterales</taxon>
        <taxon>Enterobacteriaceae</taxon>
        <taxon>Citrobacter</taxon>
        <taxon>Citrobacter freundii complex</taxon>
    </lineage>
</organism>
<evidence type="ECO:0000313" key="1">
    <source>
        <dbReference type="EMBL" id="ALT06339.1"/>
    </source>
</evidence>